<gene>
    <name evidence="1" type="ORF">BZ172_30905</name>
</gene>
<dbReference type="AlphaFoldDB" id="A0AAU8WGK8"/>
<organism evidence="1 2">
    <name type="scientific">Shigella sonnei</name>
    <dbReference type="NCBI Taxonomy" id="624"/>
    <lineage>
        <taxon>Bacteria</taxon>
        <taxon>Pseudomonadati</taxon>
        <taxon>Pseudomonadota</taxon>
        <taxon>Gammaproteobacteria</taxon>
        <taxon>Enterobacterales</taxon>
        <taxon>Enterobacteriaceae</taxon>
        <taxon>Shigella</taxon>
    </lineage>
</organism>
<keyword evidence="1" id="KW-0614">Plasmid</keyword>
<dbReference type="EMBL" id="CP019696">
    <property type="protein sequence ID" value="ARS09366.1"/>
    <property type="molecule type" value="Genomic_DNA"/>
</dbReference>
<evidence type="ECO:0000313" key="2">
    <source>
        <dbReference type="Proteomes" id="UP000194501"/>
    </source>
</evidence>
<evidence type="ECO:0000313" key="1">
    <source>
        <dbReference type="EMBL" id="ARS09366.1"/>
    </source>
</evidence>
<proteinExistence type="predicted"/>
<sequence>MTFSRWGNSVGYLLFNPHALCFLKITVKTHTLLTTRTLSGEISNIHIIENELSTKGCGMMVKILCEDE</sequence>
<dbReference type="Proteomes" id="UP000194501">
    <property type="component" value="Plasmid pInv_75_02_1"/>
</dbReference>
<geneLocation type="plasmid" evidence="2">
    <name>pinv_75_02_1</name>
</geneLocation>
<reference evidence="1 2" key="1">
    <citation type="submission" date="2017-02" db="EMBL/GenBank/DDBJ databases">
        <authorList>
            <person name="Svab D."/>
            <person name="Balint B."/>
            <person name="Maroti G."/>
            <person name="Vasarhelyi B."/>
            <person name="Horvath B."/>
            <person name="Toth I."/>
        </authorList>
    </citation>
    <scope>NUCLEOTIDE SEQUENCE [LARGE SCALE GENOMIC DNA]</scope>
    <source>
        <strain evidence="1">75/02</strain>
        <plasmid evidence="2">pinv_75_02_1</plasmid>
    </source>
</reference>
<accession>A0AAU8WGK8</accession>
<protein>
    <submittedName>
        <fullName evidence="1">Uncharacterized protein</fullName>
    </submittedName>
</protein>
<name>A0AAU8WGK8_SHISO</name>